<organism evidence="1 2">
    <name type="scientific">Microscilla marina ATCC 23134</name>
    <dbReference type="NCBI Taxonomy" id="313606"/>
    <lineage>
        <taxon>Bacteria</taxon>
        <taxon>Pseudomonadati</taxon>
        <taxon>Bacteroidota</taxon>
        <taxon>Cytophagia</taxon>
        <taxon>Cytophagales</taxon>
        <taxon>Microscillaceae</taxon>
        <taxon>Microscilla</taxon>
    </lineage>
</organism>
<dbReference type="eggNOG" id="ENOG502Z7TJ">
    <property type="taxonomic scope" value="Bacteria"/>
</dbReference>
<protein>
    <submittedName>
        <fullName evidence="1">Uncharacterized protein</fullName>
    </submittedName>
</protein>
<accession>A1ZE24</accession>
<evidence type="ECO:0000313" key="2">
    <source>
        <dbReference type="Proteomes" id="UP000004095"/>
    </source>
</evidence>
<dbReference type="EMBL" id="AAWS01000003">
    <property type="protein sequence ID" value="EAY31332.1"/>
    <property type="molecule type" value="Genomic_DNA"/>
</dbReference>
<dbReference type="Gene3D" id="2.40.360.20">
    <property type="match status" value="1"/>
</dbReference>
<dbReference type="AlphaFoldDB" id="A1ZE24"/>
<proteinExistence type="predicted"/>
<reference evidence="1 2" key="1">
    <citation type="submission" date="2007-01" db="EMBL/GenBank/DDBJ databases">
        <authorList>
            <person name="Haygood M."/>
            <person name="Podell S."/>
            <person name="Anderson C."/>
            <person name="Hopkinson B."/>
            <person name="Roe K."/>
            <person name="Barbeau K."/>
            <person name="Gaasterland T."/>
            <person name="Ferriera S."/>
            <person name="Johnson J."/>
            <person name="Kravitz S."/>
            <person name="Beeson K."/>
            <person name="Sutton G."/>
            <person name="Rogers Y.-H."/>
            <person name="Friedman R."/>
            <person name="Frazier M."/>
            <person name="Venter J.C."/>
        </authorList>
    </citation>
    <scope>NUCLEOTIDE SEQUENCE [LARGE SCALE GENOMIC DNA]</scope>
    <source>
        <strain evidence="1 2">ATCC 23134</strain>
    </source>
</reference>
<dbReference type="Proteomes" id="UP000004095">
    <property type="component" value="Unassembled WGS sequence"/>
</dbReference>
<name>A1ZE24_MICM2</name>
<evidence type="ECO:0000313" key="1">
    <source>
        <dbReference type="EMBL" id="EAY31332.1"/>
    </source>
</evidence>
<comment type="caution">
    <text evidence="1">The sequence shown here is derived from an EMBL/GenBank/DDBJ whole genome shotgun (WGS) entry which is preliminary data.</text>
</comment>
<gene>
    <name evidence="1" type="ORF">M23134_04165</name>
</gene>
<keyword evidence="2" id="KW-1185">Reference proteome</keyword>
<sequence length="119" mass="13628">MADILNKKKSDTPYRSWPLKVGKKWKYESKWTNESGEKGITSQDAEVISFEELNLPAGKFMAYKIKYVGYIQNYQVGGKGKVTDTFWYSPKLKQNIKHIQEGGGGFRYTSELINYTGAK</sequence>